<accession>A0ABU7JQ65</accession>
<protein>
    <submittedName>
        <fullName evidence="1">Uncharacterized protein</fullName>
    </submittedName>
</protein>
<sequence>MRSELDAVLGESVDVEAMQLVADVVLFDGGAFDAFVEQWAAFLPPDERDLADSWHDAHLDLFRVDAVRPHEGLTLRHVPAGDPRTVLDRTVGENIRPGDTVCARLLPVGHEWHNYGGLHPVGADRNAAVLDLVTAPTPSPAELVRTLRGA</sequence>
<dbReference type="EMBL" id="JAUZMZ010000029">
    <property type="protein sequence ID" value="MEE2031960.1"/>
    <property type="molecule type" value="Genomic_DNA"/>
</dbReference>
<proteinExistence type="predicted"/>
<evidence type="ECO:0000313" key="1">
    <source>
        <dbReference type="EMBL" id="MEE2031960.1"/>
    </source>
</evidence>
<comment type="caution">
    <text evidence="1">The sequence shown here is derived from an EMBL/GenBank/DDBJ whole genome shotgun (WGS) entry which is preliminary data.</text>
</comment>
<keyword evidence="2" id="KW-1185">Reference proteome</keyword>
<name>A0ABU7JQ65_9NOCA</name>
<gene>
    <name evidence="1" type="ORF">Q8814_07530</name>
</gene>
<evidence type="ECO:0000313" key="2">
    <source>
        <dbReference type="Proteomes" id="UP001331936"/>
    </source>
</evidence>
<dbReference type="Proteomes" id="UP001331936">
    <property type="component" value="Unassembled WGS sequence"/>
</dbReference>
<organism evidence="1 2">
    <name type="scientific">Rhodococcus chondri</name>
    <dbReference type="NCBI Taxonomy" id="3065941"/>
    <lineage>
        <taxon>Bacteria</taxon>
        <taxon>Bacillati</taxon>
        <taxon>Actinomycetota</taxon>
        <taxon>Actinomycetes</taxon>
        <taxon>Mycobacteriales</taxon>
        <taxon>Nocardiaceae</taxon>
        <taxon>Rhodococcus</taxon>
    </lineage>
</organism>
<dbReference type="RefSeq" id="WP_330151394.1">
    <property type="nucleotide sequence ID" value="NZ_JAUZMZ010000029.1"/>
</dbReference>
<reference evidence="1 2" key="1">
    <citation type="submission" date="2023-08" db="EMBL/GenBank/DDBJ databases">
        <authorList>
            <person name="Girao M."/>
            <person name="Carvalho M.F."/>
        </authorList>
    </citation>
    <scope>NUCLEOTIDE SEQUENCE [LARGE SCALE GENOMIC DNA]</scope>
    <source>
        <strain evidence="1 2">CC-R104</strain>
    </source>
</reference>